<name>A0A1D2MYY7_ORCCI</name>
<dbReference type="EMBL" id="LJIJ01000374">
    <property type="protein sequence ID" value="ODM98198.1"/>
    <property type="molecule type" value="Genomic_DNA"/>
</dbReference>
<dbReference type="OMA" id="VEREYDC"/>
<feature type="domain" description="CHK kinase-like" evidence="2">
    <location>
        <begin position="131"/>
        <end position="336"/>
    </location>
</feature>
<evidence type="ECO:0000256" key="1">
    <source>
        <dbReference type="SAM" id="Phobius"/>
    </source>
</evidence>
<dbReference type="SUPFAM" id="SSF56112">
    <property type="entry name" value="Protein kinase-like (PK-like)"/>
    <property type="match status" value="1"/>
</dbReference>
<comment type="caution">
    <text evidence="3">The sequence shown here is derived from an EMBL/GenBank/DDBJ whole genome shotgun (WGS) entry which is preliminary data.</text>
</comment>
<dbReference type="AlphaFoldDB" id="A0A1D2MYY7"/>
<keyword evidence="4" id="KW-1185">Reference proteome</keyword>
<evidence type="ECO:0000313" key="4">
    <source>
        <dbReference type="Proteomes" id="UP000094527"/>
    </source>
</evidence>
<dbReference type="OrthoDB" id="411145at2759"/>
<dbReference type="InterPro" id="IPR015897">
    <property type="entry name" value="CHK_kinase-like"/>
</dbReference>
<reference evidence="3 4" key="1">
    <citation type="journal article" date="2016" name="Genome Biol. Evol.">
        <title>Gene Family Evolution Reflects Adaptation to Soil Environmental Stressors in the Genome of the Collembolan Orchesella cincta.</title>
        <authorList>
            <person name="Faddeeva-Vakhrusheva A."/>
            <person name="Derks M.F."/>
            <person name="Anvar S.Y."/>
            <person name="Agamennone V."/>
            <person name="Suring W."/>
            <person name="Smit S."/>
            <person name="van Straalen N.M."/>
            <person name="Roelofs D."/>
        </authorList>
    </citation>
    <scope>NUCLEOTIDE SEQUENCE [LARGE SCALE GENOMIC DNA]</scope>
    <source>
        <tissue evidence="3">Mixed pool</tissue>
    </source>
</reference>
<keyword evidence="1" id="KW-0472">Membrane</keyword>
<evidence type="ECO:0000313" key="3">
    <source>
        <dbReference type="EMBL" id="ODM98198.1"/>
    </source>
</evidence>
<protein>
    <recommendedName>
        <fullName evidence="2">CHK kinase-like domain-containing protein</fullName>
    </recommendedName>
</protein>
<organism evidence="3 4">
    <name type="scientific">Orchesella cincta</name>
    <name type="common">Springtail</name>
    <name type="synonym">Podura cincta</name>
    <dbReference type="NCBI Taxonomy" id="48709"/>
    <lineage>
        <taxon>Eukaryota</taxon>
        <taxon>Metazoa</taxon>
        <taxon>Ecdysozoa</taxon>
        <taxon>Arthropoda</taxon>
        <taxon>Hexapoda</taxon>
        <taxon>Collembola</taxon>
        <taxon>Entomobryomorpha</taxon>
        <taxon>Entomobryoidea</taxon>
        <taxon>Orchesellidae</taxon>
        <taxon>Orchesellinae</taxon>
        <taxon>Orchesella</taxon>
    </lineage>
</organism>
<dbReference type="InterPro" id="IPR011009">
    <property type="entry name" value="Kinase-like_dom_sf"/>
</dbReference>
<dbReference type="SMART" id="SM00587">
    <property type="entry name" value="CHK"/>
    <property type="match status" value="1"/>
</dbReference>
<keyword evidence="1" id="KW-1133">Transmembrane helix</keyword>
<dbReference type="Proteomes" id="UP000094527">
    <property type="component" value="Unassembled WGS sequence"/>
</dbReference>
<proteinExistence type="predicted"/>
<dbReference type="Pfam" id="PF02958">
    <property type="entry name" value="EcKL"/>
    <property type="match status" value="1"/>
</dbReference>
<sequence length="563" mass="63994">METISTNEDSQTAADITAKYKAILKSNGIDDEVSQVIPSDSGLQGEGMGSQTQFITVKFKNPDIKPLNLFVKAHFANASHSEMLEETKLFEKEATFFMQYVPAAKEFCKLKGCEDLLDLYPKCYYGDNNMLVFENLVSDKGYVLLNKVEKHDLNTTRVAIKTLAKHHAISYAVIEEEGAENFFKRFANLDFEAYTQPTARTTVEPMLDNGIRANIKILQKSDITGKEDVIEFLNSFIGKAYDDMLDNIIKFIPEEEKLLVLNHGDYWNNNMMFLMNQEKNKIHGHITFDLQVTRYNSPCLDIAYYLFTSVKQEVRRAFLKEILEEYLDVLKQTAAKLGHPIELSFEELYMTFRKRLKFGFWLAICLHIGAGFAAFKELDVNELGDFKNLSSALDTAFQKWIDKNTERAEETAKTLVNFSSKSPLEPDDDNAEGPLAPGWHFPIGHFHSTYCRNCPYNMSLLVEREYDCNREDVHGGSSIFCMKVVRPDGFVDRMCGSKSALMAANEFGHSCDEFKTGKTRLLNKICFCQTDFCNGATTPVPIWLGMGIPLVLAVLMMLYLVRA</sequence>
<dbReference type="PANTHER" id="PTHR11012">
    <property type="entry name" value="PROTEIN KINASE-LIKE DOMAIN-CONTAINING"/>
    <property type="match status" value="1"/>
</dbReference>
<dbReference type="Gene3D" id="3.90.1200.10">
    <property type="match status" value="1"/>
</dbReference>
<evidence type="ECO:0000259" key="2">
    <source>
        <dbReference type="SMART" id="SM00587"/>
    </source>
</evidence>
<dbReference type="PANTHER" id="PTHR11012:SF30">
    <property type="entry name" value="PROTEIN KINASE-LIKE DOMAIN-CONTAINING"/>
    <property type="match status" value="1"/>
</dbReference>
<keyword evidence="1" id="KW-0812">Transmembrane</keyword>
<feature type="transmembrane region" description="Helical" evidence="1">
    <location>
        <begin position="542"/>
        <end position="561"/>
    </location>
</feature>
<dbReference type="InterPro" id="IPR004119">
    <property type="entry name" value="EcKL"/>
</dbReference>
<accession>A0A1D2MYY7</accession>
<gene>
    <name evidence="3" type="ORF">Ocin01_08480</name>
</gene>